<dbReference type="PANTHER" id="PTHR38119">
    <property type="entry name" value="BTB DOMAIN-CONTAINING PROTEIN-RELATED"/>
    <property type="match status" value="1"/>
</dbReference>
<keyword evidence="2" id="KW-1185">Reference proteome</keyword>
<protein>
    <submittedName>
        <fullName evidence="1">Uncharacterized protein</fullName>
    </submittedName>
</protein>
<name>A0ABR4HA73_9EURO</name>
<evidence type="ECO:0000313" key="1">
    <source>
        <dbReference type="EMBL" id="KAL2812373.1"/>
    </source>
</evidence>
<organism evidence="1 2">
    <name type="scientific">Aspergillus granulosus</name>
    <dbReference type="NCBI Taxonomy" id="176169"/>
    <lineage>
        <taxon>Eukaryota</taxon>
        <taxon>Fungi</taxon>
        <taxon>Dikarya</taxon>
        <taxon>Ascomycota</taxon>
        <taxon>Pezizomycotina</taxon>
        <taxon>Eurotiomycetes</taxon>
        <taxon>Eurotiomycetidae</taxon>
        <taxon>Eurotiales</taxon>
        <taxon>Aspergillaceae</taxon>
        <taxon>Aspergillus</taxon>
        <taxon>Aspergillus subgen. Nidulantes</taxon>
    </lineage>
</organism>
<dbReference type="Proteomes" id="UP001610334">
    <property type="component" value="Unassembled WGS sequence"/>
</dbReference>
<sequence length="410" mass="46066">MLKIFHDIPPALDEGGYDLILENCQALVELGEDIQASDIVSRALSTALHSLDQQICRLITQDPVSWVKLAVHIQCGSVFQESMIHLVGKWGLLGEKDRNSLPVSIRDISNRKLGRLNEIKKAVELQIVNHVPRPRSSLNLHRETSNVYAWIAVTHYQQWLCQSFIEGRNYRAPDGGASLYRAIALGDAYLNKLGHAISPLPTAEIGDEGKRGLREFERGLNELKNSIKGFVSDLLANYAKYDPDIFGELPYLTCCQVREEEMPAKPETVKTIYKTAETRITNVNSNFMHGNNLQHNFLNDPMSNCVQLPTTMMGYRSHANNYYPTDGMQDHFGFDESNIMQQWGVNWTGTVGFSNAAPALPMPSLVDMTTGIYRTQLDEDGNFEEIDVFGIIPTAETEKNLQNDESVTFI</sequence>
<comment type="caution">
    <text evidence="1">The sequence shown here is derived from an EMBL/GenBank/DDBJ whole genome shotgun (WGS) entry which is preliminary data.</text>
</comment>
<dbReference type="EMBL" id="JBFXLT010000048">
    <property type="protein sequence ID" value="KAL2812373.1"/>
    <property type="molecule type" value="Genomic_DNA"/>
</dbReference>
<dbReference type="PANTHER" id="PTHR38119:SF2">
    <property type="entry name" value="TRANSCRIPTION FACTOR DOMAIN-CONTAINING PROTEIN"/>
    <property type="match status" value="1"/>
</dbReference>
<accession>A0ABR4HA73</accession>
<gene>
    <name evidence="1" type="ORF">BJX63DRAFT_432638</name>
</gene>
<proteinExistence type="predicted"/>
<evidence type="ECO:0000313" key="2">
    <source>
        <dbReference type="Proteomes" id="UP001610334"/>
    </source>
</evidence>
<reference evidence="1 2" key="1">
    <citation type="submission" date="2024-07" db="EMBL/GenBank/DDBJ databases">
        <title>Section-level genome sequencing and comparative genomics of Aspergillus sections Usti and Cavernicolus.</title>
        <authorList>
            <consortium name="Lawrence Berkeley National Laboratory"/>
            <person name="Nybo J.L."/>
            <person name="Vesth T.C."/>
            <person name="Theobald S."/>
            <person name="Frisvad J.C."/>
            <person name="Larsen T.O."/>
            <person name="Kjaerboelling I."/>
            <person name="Rothschild-Mancinelli K."/>
            <person name="Lyhne E.K."/>
            <person name="Kogle M.E."/>
            <person name="Barry K."/>
            <person name="Clum A."/>
            <person name="Na H."/>
            <person name="Ledsgaard L."/>
            <person name="Lin J."/>
            <person name="Lipzen A."/>
            <person name="Kuo A."/>
            <person name="Riley R."/>
            <person name="Mondo S."/>
            <person name="Labutti K."/>
            <person name="Haridas S."/>
            <person name="Pangalinan J."/>
            <person name="Salamov A.A."/>
            <person name="Simmons B.A."/>
            <person name="Magnuson J.K."/>
            <person name="Chen J."/>
            <person name="Drula E."/>
            <person name="Henrissat B."/>
            <person name="Wiebenga A."/>
            <person name="Lubbers R.J."/>
            <person name="Gomes A.C."/>
            <person name="Makela M.R."/>
            <person name="Stajich J."/>
            <person name="Grigoriev I.V."/>
            <person name="Mortensen U.H."/>
            <person name="De Vries R.P."/>
            <person name="Baker S.E."/>
            <person name="Andersen M.R."/>
        </authorList>
    </citation>
    <scope>NUCLEOTIDE SEQUENCE [LARGE SCALE GENOMIC DNA]</scope>
    <source>
        <strain evidence="1 2">CBS 588.65</strain>
    </source>
</reference>